<dbReference type="EMBL" id="KQ964698">
    <property type="protein sequence ID" value="KXN66679.1"/>
    <property type="molecule type" value="Genomic_DNA"/>
</dbReference>
<dbReference type="OrthoDB" id="612216at2759"/>
<dbReference type="Gene3D" id="3.80.10.10">
    <property type="entry name" value="Ribonuclease Inhibitor"/>
    <property type="match status" value="1"/>
</dbReference>
<keyword evidence="2" id="KW-1185">Reference proteome</keyword>
<dbReference type="SUPFAM" id="SSF52047">
    <property type="entry name" value="RNI-like"/>
    <property type="match status" value="1"/>
</dbReference>
<name>A0A137NVI9_CONC2</name>
<protein>
    <recommendedName>
        <fullName evidence="3">RNI-like protein</fullName>
    </recommendedName>
</protein>
<accession>A0A137NVI9</accession>
<organism evidence="1 2">
    <name type="scientific">Conidiobolus coronatus (strain ATCC 28846 / CBS 209.66 / NRRL 28638)</name>
    <name type="common">Delacroixia coronata</name>
    <dbReference type="NCBI Taxonomy" id="796925"/>
    <lineage>
        <taxon>Eukaryota</taxon>
        <taxon>Fungi</taxon>
        <taxon>Fungi incertae sedis</taxon>
        <taxon>Zoopagomycota</taxon>
        <taxon>Entomophthoromycotina</taxon>
        <taxon>Entomophthoromycetes</taxon>
        <taxon>Entomophthorales</taxon>
        <taxon>Ancylistaceae</taxon>
        <taxon>Conidiobolus</taxon>
    </lineage>
</organism>
<sequence length="381" mass="43841">MNQSINNKINWINVLVIHEFQRYLEISLRYEISLISKAVRELLKPLIFNNVTICGSYGKYSEYNLISKNEHINTDKFFEIISKSSKKAEAELNISDFIIALNFKLTTEIITPEDYVIPPNLNYLELMIGGVCSIDSIDDVYSFIRCASNAQYTITNYILPKLSVPSLKNLIFYSRNDSEDGLKDFLEVNPSLESLTIRSSSLNSISTLSSLKNLKLDGKIRFDNCNKISTLKSIQFLHIIDKLDENFEDIKKLCLNCSSLRGIHIEAVHIPHSSQKLVNSKLEAIVSNLPHLKKLNLNIILSDSRYLNLTKLSNIEVLILNTTDSLIFNLDFINCKKLNKVVFYSGNYKINTKEFREKFNSYKNWVFKFSNLTIRGFKINK</sequence>
<reference evidence="1 2" key="1">
    <citation type="journal article" date="2015" name="Genome Biol. Evol.">
        <title>Phylogenomic analyses indicate that early fungi evolved digesting cell walls of algal ancestors of land plants.</title>
        <authorList>
            <person name="Chang Y."/>
            <person name="Wang S."/>
            <person name="Sekimoto S."/>
            <person name="Aerts A.L."/>
            <person name="Choi C."/>
            <person name="Clum A."/>
            <person name="LaButti K.M."/>
            <person name="Lindquist E.A."/>
            <person name="Yee Ngan C."/>
            <person name="Ohm R.A."/>
            <person name="Salamov A.A."/>
            <person name="Grigoriev I.V."/>
            <person name="Spatafora J.W."/>
            <person name="Berbee M.L."/>
        </authorList>
    </citation>
    <scope>NUCLEOTIDE SEQUENCE [LARGE SCALE GENOMIC DNA]</scope>
    <source>
        <strain evidence="1 2">NRRL 28638</strain>
    </source>
</reference>
<evidence type="ECO:0008006" key="3">
    <source>
        <dbReference type="Google" id="ProtNLM"/>
    </source>
</evidence>
<dbReference type="InterPro" id="IPR032675">
    <property type="entry name" value="LRR_dom_sf"/>
</dbReference>
<gene>
    <name evidence="1" type="ORF">CONCODRAFT_11412</name>
</gene>
<proteinExistence type="predicted"/>
<dbReference type="Proteomes" id="UP000070444">
    <property type="component" value="Unassembled WGS sequence"/>
</dbReference>
<dbReference type="AlphaFoldDB" id="A0A137NVI9"/>
<evidence type="ECO:0000313" key="1">
    <source>
        <dbReference type="EMBL" id="KXN66679.1"/>
    </source>
</evidence>
<evidence type="ECO:0000313" key="2">
    <source>
        <dbReference type="Proteomes" id="UP000070444"/>
    </source>
</evidence>